<feature type="non-terminal residue" evidence="3">
    <location>
        <position position="270"/>
    </location>
</feature>
<protein>
    <submittedName>
        <fullName evidence="3">Protein unc-80 homolog</fullName>
    </submittedName>
</protein>
<keyword evidence="2" id="KW-1185">Reference proteome</keyword>
<evidence type="ECO:0000313" key="3">
    <source>
        <dbReference type="RefSeq" id="XP_015171029.1"/>
    </source>
</evidence>
<evidence type="ECO:0000256" key="1">
    <source>
        <dbReference type="SAM" id="MobiDB-lite"/>
    </source>
</evidence>
<dbReference type="GeneID" id="107063636"/>
<sequence length="270" mass="31134">MEKIEIRKEKEKEKEEKPTKTDKEVEKEKEKNNSKSSTQQQSSPTDTSGQTAEQILEVDIRAATFLDVAVLRCLFVSQWQEEGVFWALQFLYHRLRRINEESSVQQMPRRRSNSLPIPKIEVSIYQSPESKKKDVSKDFIEIPEVRDVSLLAELPCLTCEGHEGESSHTRRASEKTKKRMKMADLKAFVETKILSKSEKALEKIGQEDTKMLFEQDSHRSLDTGDDQLTRPTSTSSKIFEAKDVDRMKHPTNLVKGKSMPSLRYIGDTRI</sequence>
<reference evidence="3" key="1">
    <citation type="submission" date="2025-08" db="UniProtKB">
        <authorList>
            <consortium name="RefSeq"/>
        </authorList>
    </citation>
    <scope>IDENTIFICATION</scope>
</reference>
<feature type="region of interest" description="Disordered" evidence="1">
    <location>
        <begin position="1"/>
        <end position="50"/>
    </location>
</feature>
<feature type="region of interest" description="Disordered" evidence="1">
    <location>
        <begin position="218"/>
        <end position="237"/>
    </location>
</feature>
<dbReference type="PANTHER" id="PTHR31781:SF1">
    <property type="entry name" value="PROTEIN UNC-80 HOMOLOG"/>
    <property type="match status" value="1"/>
</dbReference>
<dbReference type="PANTHER" id="PTHR31781">
    <property type="entry name" value="UNC80"/>
    <property type="match status" value="1"/>
</dbReference>
<feature type="compositionally biased region" description="Low complexity" evidence="1">
    <location>
        <begin position="34"/>
        <end position="50"/>
    </location>
</feature>
<dbReference type="Proteomes" id="UP000694924">
    <property type="component" value="Unplaced"/>
</dbReference>
<organism evidence="2 3">
    <name type="scientific">Polistes dominula</name>
    <name type="common">European paper wasp</name>
    <name type="synonym">Vespa dominula</name>
    <dbReference type="NCBI Taxonomy" id="743375"/>
    <lineage>
        <taxon>Eukaryota</taxon>
        <taxon>Metazoa</taxon>
        <taxon>Ecdysozoa</taxon>
        <taxon>Arthropoda</taxon>
        <taxon>Hexapoda</taxon>
        <taxon>Insecta</taxon>
        <taxon>Pterygota</taxon>
        <taxon>Neoptera</taxon>
        <taxon>Endopterygota</taxon>
        <taxon>Hymenoptera</taxon>
        <taxon>Apocrita</taxon>
        <taxon>Aculeata</taxon>
        <taxon>Vespoidea</taxon>
        <taxon>Vespidae</taxon>
        <taxon>Polistinae</taxon>
        <taxon>Polistini</taxon>
        <taxon>Polistes</taxon>
    </lineage>
</organism>
<accession>A0ABM1HSU2</accession>
<evidence type="ECO:0000313" key="2">
    <source>
        <dbReference type="Proteomes" id="UP000694924"/>
    </source>
</evidence>
<gene>
    <name evidence="3" type="primary">LOC107063636</name>
</gene>
<feature type="compositionally biased region" description="Basic and acidic residues" evidence="1">
    <location>
        <begin position="1"/>
        <end position="33"/>
    </location>
</feature>
<proteinExistence type="predicted"/>
<dbReference type="RefSeq" id="XP_015171029.1">
    <property type="nucleotide sequence ID" value="XM_015315543.1"/>
</dbReference>
<name>A0ABM1HSU2_POLDO</name>